<dbReference type="GO" id="GO:0003723">
    <property type="term" value="F:RNA binding"/>
    <property type="evidence" value="ECO:0007669"/>
    <property type="project" value="TreeGrafter"/>
</dbReference>
<dbReference type="Pfam" id="PF09736">
    <property type="entry name" value="Bud13"/>
    <property type="match status" value="1"/>
</dbReference>
<gene>
    <name evidence="3" type="ORF">TSUD_94620</name>
</gene>
<evidence type="ECO:0000256" key="1">
    <source>
        <dbReference type="ARBA" id="ARBA00011069"/>
    </source>
</evidence>
<feature type="region of interest" description="Disordered" evidence="2">
    <location>
        <begin position="105"/>
        <end position="127"/>
    </location>
</feature>
<comment type="similarity">
    <text evidence="1">Belongs to the CWC26 family.</text>
</comment>
<sequence length="237" mass="27465">MSPPRRQHVTNLDRDLSPPRKNPRKTGLISGKDIREEIDREKKKNVLRFWQMDPSISGRNAQPVFRDNKGLRITKEEYLKSKQKTHEKPKEIEIDVAKGLAQKRKAEAMQKELEAEKDKPFAKTRDDPELDKLLKEKVIWGDPMAPLVKKKHPKPVLTNLGGSDKMKESGFVVPQEIPAHSWLNRNVDVPLNRYGIRPGPHWDGVDRSNGFDKELFKRMNDKQAEDKDAYLWSVSDM</sequence>
<evidence type="ECO:0000313" key="4">
    <source>
        <dbReference type="Proteomes" id="UP000242715"/>
    </source>
</evidence>
<dbReference type="Proteomes" id="UP000242715">
    <property type="component" value="Unassembled WGS sequence"/>
</dbReference>
<dbReference type="GO" id="GO:0000398">
    <property type="term" value="P:mRNA splicing, via spliceosome"/>
    <property type="evidence" value="ECO:0007669"/>
    <property type="project" value="TreeGrafter"/>
</dbReference>
<dbReference type="PANTHER" id="PTHR31809">
    <property type="entry name" value="BUD13 HOMOLOG"/>
    <property type="match status" value="1"/>
</dbReference>
<name>A0A2Z6PJM4_TRISU</name>
<proteinExistence type="inferred from homology"/>
<dbReference type="OrthoDB" id="6022at2759"/>
<organism evidence="3 4">
    <name type="scientific">Trifolium subterraneum</name>
    <name type="common">Subterranean clover</name>
    <dbReference type="NCBI Taxonomy" id="3900"/>
    <lineage>
        <taxon>Eukaryota</taxon>
        <taxon>Viridiplantae</taxon>
        <taxon>Streptophyta</taxon>
        <taxon>Embryophyta</taxon>
        <taxon>Tracheophyta</taxon>
        <taxon>Spermatophyta</taxon>
        <taxon>Magnoliopsida</taxon>
        <taxon>eudicotyledons</taxon>
        <taxon>Gunneridae</taxon>
        <taxon>Pentapetalae</taxon>
        <taxon>rosids</taxon>
        <taxon>fabids</taxon>
        <taxon>Fabales</taxon>
        <taxon>Fabaceae</taxon>
        <taxon>Papilionoideae</taxon>
        <taxon>50 kb inversion clade</taxon>
        <taxon>NPAAA clade</taxon>
        <taxon>Hologalegina</taxon>
        <taxon>IRL clade</taxon>
        <taxon>Trifolieae</taxon>
        <taxon>Trifolium</taxon>
    </lineage>
</organism>
<dbReference type="GO" id="GO:0070274">
    <property type="term" value="C:RES complex"/>
    <property type="evidence" value="ECO:0007669"/>
    <property type="project" value="TreeGrafter"/>
</dbReference>
<feature type="region of interest" description="Disordered" evidence="2">
    <location>
        <begin position="1"/>
        <end position="36"/>
    </location>
</feature>
<evidence type="ECO:0000313" key="3">
    <source>
        <dbReference type="EMBL" id="GAU45027.1"/>
    </source>
</evidence>
<dbReference type="InterPro" id="IPR018609">
    <property type="entry name" value="Bud13"/>
</dbReference>
<dbReference type="GO" id="GO:0005684">
    <property type="term" value="C:U2-type spliceosomal complex"/>
    <property type="evidence" value="ECO:0007669"/>
    <property type="project" value="TreeGrafter"/>
</dbReference>
<reference evidence="4" key="1">
    <citation type="journal article" date="2017" name="Front. Plant Sci.">
        <title>Climate Clever Clovers: New Paradigm to Reduce the Environmental Footprint of Ruminants by Breeding Low Methanogenic Forages Utilizing Haplotype Variation.</title>
        <authorList>
            <person name="Kaur P."/>
            <person name="Appels R."/>
            <person name="Bayer P.E."/>
            <person name="Keeble-Gagnere G."/>
            <person name="Wang J."/>
            <person name="Hirakawa H."/>
            <person name="Shirasawa K."/>
            <person name="Vercoe P."/>
            <person name="Stefanova K."/>
            <person name="Durmic Z."/>
            <person name="Nichols P."/>
            <person name="Revell C."/>
            <person name="Isobe S.N."/>
            <person name="Edwards D."/>
            <person name="Erskine W."/>
        </authorList>
    </citation>
    <scope>NUCLEOTIDE SEQUENCE [LARGE SCALE GENOMIC DNA]</scope>
    <source>
        <strain evidence="4">cv. Daliak</strain>
    </source>
</reference>
<dbReference type="AlphaFoldDB" id="A0A2Z6PJM4"/>
<dbReference type="EMBL" id="DF974094">
    <property type="protein sequence ID" value="GAU45027.1"/>
    <property type="molecule type" value="Genomic_DNA"/>
</dbReference>
<evidence type="ECO:0000256" key="2">
    <source>
        <dbReference type="SAM" id="MobiDB-lite"/>
    </source>
</evidence>
<protein>
    <submittedName>
        <fullName evidence="3">Uncharacterized protein</fullName>
    </submittedName>
</protein>
<dbReference type="PANTHER" id="PTHR31809:SF0">
    <property type="entry name" value="BUD13 HOMOLOG"/>
    <property type="match status" value="1"/>
</dbReference>
<keyword evidence="4" id="KW-1185">Reference proteome</keyword>
<dbReference type="InterPro" id="IPR051112">
    <property type="entry name" value="CWC26_splicing_factor"/>
</dbReference>
<accession>A0A2Z6PJM4</accession>